<keyword evidence="2" id="KW-1133">Transmembrane helix</keyword>
<keyword evidence="2" id="KW-0812">Transmembrane</keyword>
<evidence type="ECO:0000256" key="1">
    <source>
        <dbReference type="SAM" id="MobiDB-lite"/>
    </source>
</evidence>
<evidence type="ECO:0000313" key="4">
    <source>
        <dbReference type="Proteomes" id="UP001182556"/>
    </source>
</evidence>
<accession>A0AAD9FIJ2</accession>
<protein>
    <submittedName>
        <fullName evidence="3">Uncharacterized protein</fullName>
    </submittedName>
</protein>
<keyword evidence="4" id="KW-1185">Reference proteome</keyword>
<comment type="caution">
    <text evidence="3">The sequence shown here is derived from an EMBL/GenBank/DDBJ whole genome shotgun (WGS) entry which is preliminary data.</text>
</comment>
<feature type="transmembrane region" description="Helical" evidence="2">
    <location>
        <begin position="167"/>
        <end position="185"/>
    </location>
</feature>
<dbReference type="AlphaFoldDB" id="A0AAD9FIJ2"/>
<keyword evidence="2" id="KW-0472">Membrane</keyword>
<gene>
    <name evidence="3" type="ORF">DB88DRAFT_548888</name>
</gene>
<evidence type="ECO:0000256" key="2">
    <source>
        <dbReference type="SAM" id="Phobius"/>
    </source>
</evidence>
<evidence type="ECO:0000313" key="3">
    <source>
        <dbReference type="EMBL" id="KAK1920665.1"/>
    </source>
</evidence>
<organism evidence="3 4">
    <name type="scientific">Papiliotrema laurentii</name>
    <name type="common">Cryptococcus laurentii</name>
    <dbReference type="NCBI Taxonomy" id="5418"/>
    <lineage>
        <taxon>Eukaryota</taxon>
        <taxon>Fungi</taxon>
        <taxon>Dikarya</taxon>
        <taxon>Basidiomycota</taxon>
        <taxon>Agaricomycotina</taxon>
        <taxon>Tremellomycetes</taxon>
        <taxon>Tremellales</taxon>
        <taxon>Rhynchogastremaceae</taxon>
        <taxon>Papiliotrema</taxon>
    </lineage>
</organism>
<name>A0AAD9FIJ2_PAPLA</name>
<reference evidence="3" key="1">
    <citation type="submission" date="2023-02" db="EMBL/GenBank/DDBJ databases">
        <title>Identification and recombinant expression of a fungal hydrolase from Papiliotrema laurentii that hydrolyzes apple cutin and clears colloidal polyester polyurethane.</title>
        <authorList>
            <consortium name="DOE Joint Genome Institute"/>
            <person name="Roman V.A."/>
            <person name="Bojanowski C."/>
            <person name="Crable B.R."/>
            <person name="Wagner D.N."/>
            <person name="Hung C.S."/>
            <person name="Nadeau L.J."/>
            <person name="Schratz L."/>
            <person name="Haridas S."/>
            <person name="Pangilinan J."/>
            <person name="Lipzen A."/>
            <person name="Na H."/>
            <person name="Yan M."/>
            <person name="Ng V."/>
            <person name="Grigoriev I.V."/>
            <person name="Spatafora J.W."/>
            <person name="Barlow D."/>
            <person name="Biffinger J."/>
            <person name="Kelley-Loughnane N."/>
            <person name="Varaljay V.A."/>
            <person name="Crookes-Goodson W.J."/>
        </authorList>
    </citation>
    <scope>NUCLEOTIDE SEQUENCE</scope>
    <source>
        <strain evidence="3">5307AH</strain>
    </source>
</reference>
<proteinExistence type="predicted"/>
<dbReference type="EMBL" id="JAODAN010000014">
    <property type="protein sequence ID" value="KAK1920665.1"/>
    <property type="molecule type" value="Genomic_DNA"/>
</dbReference>
<feature type="region of interest" description="Disordered" evidence="1">
    <location>
        <begin position="308"/>
        <end position="332"/>
    </location>
</feature>
<sequence length="361" mass="39265">MSHDWSTRCCGANHRGHFPTAGDGGMACFVLSFRCIRPLTFAGVLTGGILWYTRTYKWLQFRGICIRIFGCGPNYVCSNDPNDAVLVFSILPHIPGGAFLVQGLTVASAWPLTSRGRRGAGGFLDQATIHKVYGSIVVARITEPLELAIKSEPFHRSGDVPGNRLQAVLPTLILSVTPLLFHFFMRGYQLHKRHNVIEDEVVHIGGEPATPRAKSTSVSNAAWLPVCDCPSRRGSCIINSTFSRHVDAARCRDRYGENTGTVTSPVLSALKAGGLDRSQICTDFRFQCGATVLTSEVDGIKRMATKEATVGVSPREASAPNKIPMKPEDGHQEQQVESTQITVLPPLLNTYVTLNCNGIEG</sequence>
<dbReference type="Proteomes" id="UP001182556">
    <property type="component" value="Unassembled WGS sequence"/>
</dbReference>